<dbReference type="SMART" id="SM00892">
    <property type="entry name" value="Endonuclease_NS"/>
    <property type="match status" value="1"/>
</dbReference>
<keyword evidence="6 10" id="KW-0378">Hydrolase</keyword>
<proteinExistence type="inferred from homology"/>
<dbReference type="GO" id="GO:0003676">
    <property type="term" value="F:nucleic acid binding"/>
    <property type="evidence" value="ECO:0007669"/>
    <property type="project" value="InterPro"/>
</dbReference>
<name>A0A066UBS7_9GAMM</name>
<feature type="chain" id="PRO_5001627080" description="Endonuclease" evidence="11">
    <location>
        <begin position="20"/>
        <end position="311"/>
    </location>
</feature>
<dbReference type="eggNOG" id="COG1864">
    <property type="taxonomic scope" value="Bacteria"/>
</dbReference>
<dbReference type="EMBL" id="AOMT01000025">
    <property type="protein sequence ID" value="KDN24871.1"/>
    <property type="molecule type" value="Genomic_DNA"/>
</dbReference>
<dbReference type="PROSITE" id="PS01070">
    <property type="entry name" value="NUCLEASE_NON_SPEC"/>
    <property type="match status" value="1"/>
</dbReference>
<dbReference type="InterPro" id="IPR018524">
    <property type="entry name" value="DNA/RNA_endonuclease_AS"/>
</dbReference>
<comment type="cofactor">
    <cofactor evidence="1 10">
        <name>Mg(2+)</name>
        <dbReference type="ChEBI" id="CHEBI:18420"/>
    </cofactor>
</comment>
<feature type="domain" description="DNA/RNA non-specific endonuclease/pyrophosphatase/phosphodiesterase" evidence="13">
    <location>
        <begin position="68"/>
        <end position="255"/>
    </location>
</feature>
<keyword evidence="11" id="KW-0732">Signal</keyword>
<evidence type="ECO:0000256" key="6">
    <source>
        <dbReference type="ARBA" id="ARBA00022801"/>
    </source>
</evidence>
<comment type="similarity">
    <text evidence="2 10">Belongs to the DNA/RNA non-specific endonuclease family.</text>
</comment>
<evidence type="ECO:0000313" key="15">
    <source>
        <dbReference type="Proteomes" id="UP000035860"/>
    </source>
</evidence>
<protein>
    <recommendedName>
        <fullName evidence="10">Endonuclease</fullName>
        <ecNumber evidence="10">3.1.30.-</ecNumber>
    </recommendedName>
</protein>
<dbReference type="InterPro" id="IPR001604">
    <property type="entry name" value="Endo_G_ENPP1-like_dom"/>
</dbReference>
<gene>
    <name evidence="14" type="ORF">MBO_06466</name>
</gene>
<keyword evidence="4 9" id="KW-0479">Metal-binding</keyword>
<evidence type="ECO:0000256" key="1">
    <source>
        <dbReference type="ARBA" id="ARBA00001946"/>
    </source>
</evidence>
<dbReference type="AlphaFoldDB" id="A0A066UBS7"/>
<keyword evidence="3 10" id="KW-0540">Nuclease</keyword>
<dbReference type="InterPro" id="IPR044925">
    <property type="entry name" value="His-Me_finger_sf"/>
</dbReference>
<evidence type="ECO:0000256" key="9">
    <source>
        <dbReference type="PIRSR" id="PIRSR640255-2"/>
    </source>
</evidence>
<feature type="active site" description="Proton acceptor" evidence="8">
    <location>
        <position position="133"/>
    </location>
</feature>
<evidence type="ECO:0000256" key="4">
    <source>
        <dbReference type="ARBA" id="ARBA00022723"/>
    </source>
</evidence>
<reference evidence="14 15" key="1">
    <citation type="journal article" date="2014" name="Genome Announc.">
        <title>Draft Genome Sequence of Moraxella bovoculi Strain 237T (ATCC BAA-1259T) Isolated from a Calf with Infectious Bovine Keratoconjunctivitis.</title>
        <authorList>
            <person name="Calcutt M.J."/>
            <person name="Foecking M.F."/>
            <person name="Martin N.T."/>
            <person name="Mhlanga-Mutangadura T."/>
            <person name="Reilly T.J."/>
        </authorList>
    </citation>
    <scope>NUCLEOTIDE SEQUENCE [LARGE SCALE GENOMIC DNA]</scope>
    <source>
        <strain evidence="14 15">237</strain>
    </source>
</reference>
<dbReference type="RefSeq" id="WP_052585347.1">
    <property type="nucleotide sequence ID" value="NZ_AOMT01000025.1"/>
</dbReference>
<evidence type="ECO:0000256" key="3">
    <source>
        <dbReference type="ARBA" id="ARBA00022722"/>
    </source>
</evidence>
<dbReference type="InterPro" id="IPR044929">
    <property type="entry name" value="DNA/RNA_non-sp_Endonuclease_sf"/>
</dbReference>
<feature type="binding site" evidence="9">
    <location>
        <position position="163"/>
    </location>
    <ligand>
        <name>Mg(2+)</name>
        <dbReference type="ChEBI" id="CHEBI:18420"/>
        <note>catalytic</note>
    </ligand>
</feature>
<dbReference type="SUPFAM" id="SSF54060">
    <property type="entry name" value="His-Me finger endonucleases"/>
    <property type="match status" value="1"/>
</dbReference>
<evidence type="ECO:0000256" key="8">
    <source>
        <dbReference type="PIRSR" id="PIRSR640255-1"/>
    </source>
</evidence>
<feature type="domain" description="ENPP1-3/EXOG-like endonuclease/phosphodiesterase" evidence="12">
    <location>
        <begin position="69"/>
        <end position="258"/>
    </location>
</feature>
<dbReference type="GO" id="GO:0004521">
    <property type="term" value="F:RNA endonuclease activity"/>
    <property type="evidence" value="ECO:0007669"/>
    <property type="project" value="TreeGrafter"/>
</dbReference>
<sequence length="311" mass="34768">MRHVFFVIVFLLLSSHALANVASVQASGFLQGFNDVFGECRGHFYDGQAPMLTGTRGQNLNRELDALCFEGFAVLHSGVSRTPLWSAERLTRERIQNARTLARTDSFRSESRLPHGRRAELSDYNRSGFDRGHLSPNGDMANANTQYESFSLANIAPQNGKHNRNVWRHIETITRNLTTKYGDVYVVTGVVFATNKVERIGGRVLVPSHFFKAVYLPSLNQAAVYYSPNDESPSYEVISLSELTRRTGMNVFPALPIPVQDYAYDLPRPKEKGEIAPAGIDMDKIDLTTGSGWLLLGLEIFKYFISSINQA</sequence>
<dbReference type="Pfam" id="PF01223">
    <property type="entry name" value="Endonuclease_NS"/>
    <property type="match status" value="1"/>
</dbReference>
<dbReference type="SMART" id="SM00477">
    <property type="entry name" value="NUC"/>
    <property type="match status" value="1"/>
</dbReference>
<dbReference type="EC" id="3.1.30.-" evidence="10"/>
<dbReference type="Proteomes" id="UP000035860">
    <property type="component" value="Unassembled WGS sequence"/>
</dbReference>
<evidence type="ECO:0000256" key="2">
    <source>
        <dbReference type="ARBA" id="ARBA00010052"/>
    </source>
</evidence>
<evidence type="ECO:0000259" key="12">
    <source>
        <dbReference type="SMART" id="SM00477"/>
    </source>
</evidence>
<dbReference type="OrthoDB" id="9811262at2"/>
<dbReference type="InterPro" id="IPR020821">
    <property type="entry name" value="ENPP1-3/EXOG-like_nuc-like"/>
</dbReference>
<dbReference type="PANTHER" id="PTHR13966">
    <property type="entry name" value="ENDONUCLEASE RELATED"/>
    <property type="match status" value="1"/>
</dbReference>
<dbReference type="PANTHER" id="PTHR13966:SF5">
    <property type="entry name" value="ENDONUCLEASE G, MITOCHONDRIAL"/>
    <property type="match status" value="1"/>
</dbReference>
<accession>A0A066UBS7</accession>
<keyword evidence="5 10" id="KW-0255">Endonuclease</keyword>
<evidence type="ECO:0000313" key="14">
    <source>
        <dbReference type="EMBL" id="KDN24871.1"/>
    </source>
</evidence>
<feature type="signal peptide" evidence="11">
    <location>
        <begin position="1"/>
        <end position="19"/>
    </location>
</feature>
<organism evidence="14 15">
    <name type="scientific">Moraxella bovoculi 237</name>
    <dbReference type="NCBI Taxonomy" id="743974"/>
    <lineage>
        <taxon>Bacteria</taxon>
        <taxon>Pseudomonadati</taxon>
        <taxon>Pseudomonadota</taxon>
        <taxon>Gammaproteobacteria</taxon>
        <taxon>Moraxellales</taxon>
        <taxon>Moraxellaceae</taxon>
        <taxon>Moraxella</taxon>
    </lineage>
</organism>
<dbReference type="GO" id="GO:0046872">
    <property type="term" value="F:metal ion binding"/>
    <property type="evidence" value="ECO:0007669"/>
    <property type="project" value="UniProtKB-KW"/>
</dbReference>
<evidence type="ECO:0000256" key="10">
    <source>
        <dbReference type="RuleBase" id="RU366055"/>
    </source>
</evidence>
<dbReference type="InterPro" id="IPR040255">
    <property type="entry name" value="Non-specific_endonuclease"/>
</dbReference>
<keyword evidence="7" id="KW-0460">Magnesium</keyword>
<dbReference type="Gene3D" id="3.40.570.10">
    <property type="entry name" value="Extracellular Endonuclease, subunit A"/>
    <property type="match status" value="1"/>
</dbReference>
<keyword evidence="15" id="KW-1185">Reference proteome</keyword>
<evidence type="ECO:0000259" key="13">
    <source>
        <dbReference type="SMART" id="SM00892"/>
    </source>
</evidence>
<comment type="caution">
    <text evidence="14">The sequence shown here is derived from an EMBL/GenBank/DDBJ whole genome shotgun (WGS) entry which is preliminary data.</text>
</comment>
<evidence type="ECO:0000256" key="7">
    <source>
        <dbReference type="ARBA" id="ARBA00022842"/>
    </source>
</evidence>
<dbReference type="GO" id="GO:0000014">
    <property type="term" value="F:single-stranded DNA endodeoxyribonuclease activity"/>
    <property type="evidence" value="ECO:0007669"/>
    <property type="project" value="TreeGrafter"/>
</dbReference>
<evidence type="ECO:0000256" key="11">
    <source>
        <dbReference type="SAM" id="SignalP"/>
    </source>
</evidence>
<evidence type="ECO:0000256" key="5">
    <source>
        <dbReference type="ARBA" id="ARBA00022759"/>
    </source>
</evidence>